<dbReference type="Gene3D" id="1.25.40.20">
    <property type="entry name" value="Ankyrin repeat-containing domain"/>
    <property type="match status" value="2"/>
</dbReference>
<dbReference type="PANTHER" id="PTHR24189:SF50">
    <property type="entry name" value="ANKYRIN REPEAT AND SOCS BOX PROTEIN 2"/>
    <property type="match status" value="1"/>
</dbReference>
<evidence type="ECO:0000313" key="5">
    <source>
        <dbReference type="Proteomes" id="UP000094569"/>
    </source>
</evidence>
<dbReference type="PRINTS" id="PR01415">
    <property type="entry name" value="ANKYRIN"/>
</dbReference>
<dbReference type="PROSITE" id="PS50297">
    <property type="entry name" value="ANK_REP_REGION"/>
    <property type="match status" value="6"/>
</dbReference>
<dbReference type="Proteomes" id="UP000094569">
    <property type="component" value="Unassembled WGS sequence"/>
</dbReference>
<dbReference type="PROSITE" id="PS50088">
    <property type="entry name" value="ANK_REPEAT"/>
    <property type="match status" value="7"/>
</dbReference>
<organism evidence="4 5">
    <name type="scientific">Aspergillus cristatus</name>
    <name type="common">Chinese Fuzhuan brick tea-fermentation fungus</name>
    <name type="synonym">Eurotium cristatum</name>
    <dbReference type="NCBI Taxonomy" id="573508"/>
    <lineage>
        <taxon>Eukaryota</taxon>
        <taxon>Fungi</taxon>
        <taxon>Dikarya</taxon>
        <taxon>Ascomycota</taxon>
        <taxon>Pezizomycotina</taxon>
        <taxon>Eurotiomycetes</taxon>
        <taxon>Eurotiomycetidae</taxon>
        <taxon>Eurotiales</taxon>
        <taxon>Aspergillaceae</taxon>
        <taxon>Aspergillus</taxon>
        <taxon>Aspergillus subgen. Aspergillus</taxon>
    </lineage>
</organism>
<keyword evidence="5" id="KW-1185">Reference proteome</keyword>
<feature type="repeat" description="ANK" evidence="3">
    <location>
        <begin position="348"/>
        <end position="380"/>
    </location>
</feature>
<gene>
    <name evidence="4" type="ORF">SI65_09477</name>
</gene>
<feature type="repeat" description="ANK" evidence="3">
    <location>
        <begin position="268"/>
        <end position="300"/>
    </location>
</feature>
<dbReference type="SUPFAM" id="SSF48403">
    <property type="entry name" value="Ankyrin repeat"/>
    <property type="match status" value="2"/>
</dbReference>
<dbReference type="InterPro" id="IPR002110">
    <property type="entry name" value="Ankyrin_rpt"/>
</dbReference>
<feature type="repeat" description="ANK" evidence="3">
    <location>
        <begin position="382"/>
        <end position="407"/>
    </location>
</feature>
<name>A0A1E3B220_ASPCR</name>
<feature type="repeat" description="ANK" evidence="3">
    <location>
        <begin position="417"/>
        <end position="445"/>
    </location>
</feature>
<dbReference type="InterPro" id="IPR036770">
    <property type="entry name" value="Ankyrin_rpt-contain_sf"/>
</dbReference>
<feature type="repeat" description="ANK" evidence="3">
    <location>
        <begin position="450"/>
        <end position="482"/>
    </location>
</feature>
<dbReference type="STRING" id="573508.A0A1E3B220"/>
<sequence length="554" mass="61853">MAETAAAILQLAELATKSALQLYELFSVIKNAPQEIITISRDVHTFHTLVCGLEKSLRSDTVRFIVDRDPEISKALQTLETPMENCRIAFDRIMQKLKPHIKVDTMVQSPVSESGSDRSIQVQRARISRTDVAWFFRRKEVYTLARELERTKSTFGDAMRSITFLLTLKTSFAVSGQRCLPGGYEFSDDLGSVLTKYAESVVDYQPDDDHPSSVSHTDLSIGSVTLQTPSLRSDVEAAEELKKVILNGSDFLAKAVLQQVHVDVRDRNGRTALSYAAEHGKFEMAKLLLEAGASVSIRQWSLSGWPDGYDPYFHSGATPIYWAARNGRLRILELILQHGTNPNTRTTPGRTPLHEACQRNHIECVRLLLSKKADVNARSYSDGWSPLHEAVYNGHAELTKLLLDHGALPDIPLIQPDSKTPLHFAADKQRLGILQLLLRWGADPNSLMLEDMTPLHLAAAGGWAPGISEIVDSGAFIDARDALLHETPLHKAARNRETKAIEELCRLGANSQARNVDGLTYQEILEFAIARPVEWRVGKHLATFVSKNMWWVHE</sequence>
<dbReference type="VEuPathDB" id="FungiDB:SI65_09477"/>
<keyword evidence="1" id="KW-0677">Repeat</keyword>
<dbReference type="AlphaFoldDB" id="A0A1E3B220"/>
<dbReference type="SMART" id="SM00248">
    <property type="entry name" value="ANK"/>
    <property type="match status" value="7"/>
</dbReference>
<dbReference type="PANTHER" id="PTHR24189">
    <property type="entry name" value="MYOTROPHIN"/>
    <property type="match status" value="1"/>
</dbReference>
<feature type="repeat" description="ANK" evidence="3">
    <location>
        <begin position="315"/>
        <end position="347"/>
    </location>
</feature>
<evidence type="ECO:0000313" key="4">
    <source>
        <dbReference type="EMBL" id="ODM14982.1"/>
    </source>
</evidence>
<evidence type="ECO:0000256" key="1">
    <source>
        <dbReference type="ARBA" id="ARBA00022737"/>
    </source>
</evidence>
<feature type="repeat" description="ANK" evidence="3">
    <location>
        <begin position="484"/>
        <end position="516"/>
    </location>
</feature>
<dbReference type="EMBL" id="JXNT01000019">
    <property type="protein sequence ID" value="ODM14982.1"/>
    <property type="molecule type" value="Genomic_DNA"/>
</dbReference>
<accession>A0A1E3B220</accession>
<keyword evidence="2 3" id="KW-0040">ANK repeat</keyword>
<dbReference type="OrthoDB" id="1577640at2759"/>
<dbReference type="InterPro" id="IPR050745">
    <property type="entry name" value="Multifunctional_regulatory"/>
</dbReference>
<reference evidence="4 5" key="1">
    <citation type="journal article" date="2016" name="BMC Genomics">
        <title>Comparative genomic and transcriptomic analyses of the Fuzhuan brick tea-fermentation fungus Aspergillus cristatus.</title>
        <authorList>
            <person name="Ge Y."/>
            <person name="Wang Y."/>
            <person name="Liu Y."/>
            <person name="Tan Y."/>
            <person name="Ren X."/>
            <person name="Zhang X."/>
            <person name="Hyde K.D."/>
            <person name="Liu Y."/>
            <person name="Liu Z."/>
        </authorList>
    </citation>
    <scope>NUCLEOTIDE SEQUENCE [LARGE SCALE GENOMIC DNA]</scope>
    <source>
        <strain evidence="4 5">GZAAS20.1005</strain>
    </source>
</reference>
<proteinExistence type="predicted"/>
<dbReference type="Pfam" id="PF12796">
    <property type="entry name" value="Ank_2"/>
    <property type="match status" value="3"/>
</dbReference>
<evidence type="ECO:0000256" key="2">
    <source>
        <dbReference type="ARBA" id="ARBA00023043"/>
    </source>
</evidence>
<protein>
    <submittedName>
        <fullName evidence="4">Uncharacterized protein</fullName>
    </submittedName>
</protein>
<evidence type="ECO:0000256" key="3">
    <source>
        <dbReference type="PROSITE-ProRule" id="PRU00023"/>
    </source>
</evidence>
<comment type="caution">
    <text evidence="4">The sequence shown here is derived from an EMBL/GenBank/DDBJ whole genome shotgun (WGS) entry which is preliminary data.</text>
</comment>